<evidence type="ECO:0000256" key="3">
    <source>
        <dbReference type="SAM" id="SignalP"/>
    </source>
</evidence>
<feature type="chain" id="PRO_5044602731" evidence="3">
    <location>
        <begin position="20"/>
        <end position="781"/>
    </location>
</feature>
<evidence type="ECO:0000313" key="6">
    <source>
        <dbReference type="EMBL" id="RHL95265.1"/>
    </source>
</evidence>
<evidence type="ECO:0000313" key="10">
    <source>
        <dbReference type="Proteomes" id="UP000286003"/>
    </source>
</evidence>
<reference evidence="9 10" key="1">
    <citation type="submission" date="2018-08" db="EMBL/GenBank/DDBJ databases">
        <title>A genome reference for cultivated species of the human gut microbiota.</title>
        <authorList>
            <person name="Zou Y."/>
            <person name="Xue W."/>
            <person name="Luo G."/>
        </authorList>
    </citation>
    <scope>NUCLEOTIDE SEQUENCE [LARGE SCALE GENOMIC DNA]</scope>
    <source>
        <strain evidence="7 10">AF31-23</strain>
        <strain evidence="6 9">AF36-16BH</strain>
    </source>
</reference>
<comment type="similarity">
    <text evidence="1 2">Belongs to the glycosyl hydrolase 35 family.</text>
</comment>
<dbReference type="PANTHER" id="PTHR23421">
    <property type="entry name" value="BETA-GALACTOSIDASE RELATED"/>
    <property type="match status" value="1"/>
</dbReference>
<dbReference type="InterPro" id="IPR018954">
    <property type="entry name" value="Betagal_dom2"/>
</dbReference>
<evidence type="ECO:0000256" key="1">
    <source>
        <dbReference type="ARBA" id="ARBA00009809"/>
    </source>
</evidence>
<dbReference type="GO" id="GO:0005975">
    <property type="term" value="P:carbohydrate metabolic process"/>
    <property type="evidence" value="ECO:0007669"/>
    <property type="project" value="InterPro"/>
</dbReference>
<dbReference type="EMBL" id="QRQM01000002">
    <property type="protein sequence ID" value="RHN10143.1"/>
    <property type="molecule type" value="Genomic_DNA"/>
</dbReference>
<dbReference type="AlphaFoldDB" id="A0A415NDL7"/>
<accession>A0A415NDL7</accession>
<keyword evidence="6" id="KW-0378">Hydrolase</keyword>
<comment type="caution">
    <text evidence="6">The sequence shown here is derived from an EMBL/GenBank/DDBJ whole genome shotgun (WGS) entry which is preliminary data.</text>
</comment>
<dbReference type="GO" id="GO:0004553">
    <property type="term" value="F:hydrolase activity, hydrolyzing O-glycosyl compounds"/>
    <property type="evidence" value="ECO:0007669"/>
    <property type="project" value="InterPro"/>
</dbReference>
<evidence type="ECO:0000313" key="9">
    <source>
        <dbReference type="Proteomes" id="UP000285013"/>
    </source>
</evidence>
<dbReference type="RefSeq" id="WP_118216406.1">
    <property type="nucleotide sequence ID" value="NZ_JAJCKC010000004.1"/>
</dbReference>
<dbReference type="InterPro" id="IPR017853">
    <property type="entry name" value="GH"/>
</dbReference>
<dbReference type="InterPro" id="IPR031330">
    <property type="entry name" value="Gly_Hdrlase_35_cat"/>
</dbReference>
<evidence type="ECO:0000256" key="2">
    <source>
        <dbReference type="RuleBase" id="RU003679"/>
    </source>
</evidence>
<keyword evidence="11" id="KW-1185">Reference proteome</keyword>
<evidence type="ECO:0000313" key="8">
    <source>
        <dbReference type="EMBL" id="RYT83080.1"/>
    </source>
</evidence>
<proteinExistence type="inferred from homology"/>
<name>A0A415NDL7_9BACE</name>
<dbReference type="Proteomes" id="UP000285013">
    <property type="component" value="Unassembled WGS sequence"/>
</dbReference>
<dbReference type="OrthoDB" id="703126at2"/>
<evidence type="ECO:0000313" key="11">
    <source>
        <dbReference type="Proteomes" id="UP000291191"/>
    </source>
</evidence>
<dbReference type="Proteomes" id="UP000291191">
    <property type="component" value="Unassembled WGS sequence"/>
</dbReference>
<dbReference type="Gene3D" id="3.20.20.80">
    <property type="entry name" value="Glycosidases"/>
    <property type="match status" value="1"/>
</dbReference>
<evidence type="ECO:0000313" key="7">
    <source>
        <dbReference type="EMBL" id="RHN10143.1"/>
    </source>
</evidence>
<dbReference type="InterPro" id="IPR001944">
    <property type="entry name" value="Glycoside_Hdrlase_35"/>
</dbReference>
<reference evidence="8 11" key="2">
    <citation type="journal article" date="2019" name="Science, e1252229">
        <title>Invertible promoters mediate bacterial phase variation, antibiotic resistance, and host adaptation in the gut.</title>
        <authorList>
            <person name="Jiang X."/>
            <person name="Hall A.B."/>
            <person name="Arthur T.D."/>
            <person name="Plichta D.R."/>
            <person name="Covington C.T."/>
            <person name="Poyet M."/>
            <person name="Crothers J."/>
            <person name="Moses P.L."/>
            <person name="Tolonen A.C."/>
            <person name="Vlamakis H."/>
            <person name="Alm E.J."/>
            <person name="Xavier R.J."/>
        </authorList>
    </citation>
    <scope>NUCLEOTIDE SEQUENCE [LARGE SCALE GENOMIC DNA]</scope>
    <source>
        <strain evidence="8">Bf_0095</strain>
        <strain evidence="11">bf_0095</strain>
    </source>
</reference>
<feature type="signal peptide" evidence="3">
    <location>
        <begin position="1"/>
        <end position="19"/>
    </location>
</feature>
<keyword evidence="3" id="KW-0732">Signal</keyword>
<gene>
    <name evidence="7" type="ORF">DWZ32_02660</name>
    <name evidence="6" type="ORF">DWZ95_04710</name>
    <name evidence="8" type="ORF">EAJ06_00295</name>
</gene>
<protein>
    <submittedName>
        <fullName evidence="6">Glycosyl hydrolase family 35</fullName>
    </submittedName>
</protein>
<dbReference type="Pfam" id="PF01301">
    <property type="entry name" value="Glyco_hydro_35"/>
    <property type="match status" value="1"/>
</dbReference>
<evidence type="ECO:0000259" key="4">
    <source>
        <dbReference type="Pfam" id="PF01301"/>
    </source>
</evidence>
<evidence type="ECO:0000259" key="5">
    <source>
        <dbReference type="Pfam" id="PF10435"/>
    </source>
</evidence>
<dbReference type="Gene3D" id="2.102.20.10">
    <property type="entry name" value="Beta-galactosidase, domain 2"/>
    <property type="match status" value="1"/>
</dbReference>
<feature type="domain" description="Glycoside hydrolase 35 catalytic" evidence="4">
    <location>
        <begin position="59"/>
        <end position="425"/>
    </location>
</feature>
<organism evidence="6 9">
    <name type="scientific">Bacteroides intestinalis</name>
    <dbReference type="NCBI Taxonomy" id="329854"/>
    <lineage>
        <taxon>Bacteria</taxon>
        <taxon>Pseudomonadati</taxon>
        <taxon>Bacteroidota</taxon>
        <taxon>Bacteroidia</taxon>
        <taxon>Bacteroidales</taxon>
        <taxon>Bacteroidaceae</taxon>
        <taxon>Bacteroides</taxon>
    </lineage>
</organism>
<dbReference type="Proteomes" id="UP000286003">
    <property type="component" value="Unassembled WGS sequence"/>
</dbReference>
<feature type="domain" description="Beta-galactosidase" evidence="5">
    <location>
        <begin position="452"/>
        <end position="613"/>
    </location>
</feature>
<dbReference type="Pfam" id="PF10435">
    <property type="entry name" value="BetaGal_dom2"/>
    <property type="match status" value="1"/>
</dbReference>
<dbReference type="PRINTS" id="PR00742">
    <property type="entry name" value="GLHYDRLASE35"/>
</dbReference>
<dbReference type="EMBL" id="QRPE01000003">
    <property type="protein sequence ID" value="RHL95265.1"/>
    <property type="molecule type" value="Genomic_DNA"/>
</dbReference>
<dbReference type="InterPro" id="IPR037110">
    <property type="entry name" value="Betagal_dom2_sf"/>
</dbReference>
<dbReference type="SUPFAM" id="SSF51445">
    <property type="entry name" value="(Trans)glycosidases"/>
    <property type="match status" value="1"/>
</dbReference>
<dbReference type="EMBL" id="RCXO01000001">
    <property type="protein sequence ID" value="RYT83080.1"/>
    <property type="molecule type" value="Genomic_DNA"/>
</dbReference>
<sequence>MKKLLFAVTLSTFSVAVMGQQVYELTAPAKEKVIYSGHLKLGGKSPSGGSIDVNSFYVSINGKPAIPVMGEFHYSRYPAEQWEEQILKIKAGGVNVIPTYVFWNIHEEVEGVFDWSGNRDLRKFIQLCQKHDMPVIVRVGPFCHGEIRNGGLPDWLFAKPLEVRSNDVNYLTIVKRLYEQIALQLKGLYYQDGGPIIGIQIENEHQHSAAPWAINYPGAPKDMTSATYDAGITMIGVSVQDKKITTAELGDLHMKTLKDMAEKAGMITPLYTATGWGNAAIVENEVIPVTAAYTYPFWAKPHMSPFCMFKDIQHHPDYAPVRYNTDKYPSFTAEMGVGIQMIYSRRPIVKAEAAEALMVRSLGSGANGIGYYMYHGGSTPKQNNGVGFLSDELMGVPKISYDFQAPIGEFGLVRDSYQNLRILHSFLEDFSSSLAPMETVLPEGNDRITPDNRETLRYAVRMKDDSGFIFMTNFQDHDTARVDQKDLQFKLNLRNESFMIPAKGTFTLKKDVSAILPFNLHMEDAVLKYATAQLLTKIEDNGKEHYFFFAPEGFTPEYSFDKATLKSGKSFYAPIPGVKSTFSITTKNGKKVMVTTLTREQALNTMKVNNRILITRATVLPEKDKCTLLSLGENRIDYILYPSRAGWKQQTIEVDPVSVVADWKKVGARRMTVHIDQPSLPQVNEYFLRVQYVGDVGMAFINGSIVLDHFYYGAPWTIGLKRFQNELKENDMNFYFRPLHKNAPYLIDLPHDAIPDFTQRGANCEVKNVEILPEYKAIINF</sequence>